<evidence type="ECO:0000256" key="8">
    <source>
        <dbReference type="ARBA" id="ARBA00023180"/>
    </source>
</evidence>
<protein>
    <submittedName>
        <fullName evidence="10">Cell surface glycoprotein CD200 receptor 1-A</fullName>
    </submittedName>
</protein>
<evidence type="ECO:0000256" key="1">
    <source>
        <dbReference type="ARBA" id="ARBA00004167"/>
    </source>
</evidence>
<comment type="subcellular location">
    <subcellularLocation>
        <location evidence="1">Membrane</location>
        <topology evidence="1">Single-pass membrane protein</topology>
    </subcellularLocation>
</comment>
<dbReference type="InterPro" id="IPR013783">
    <property type="entry name" value="Ig-like_fold"/>
</dbReference>
<keyword evidence="6" id="KW-1015">Disulfide bond</keyword>
<keyword evidence="11" id="KW-1185">Reference proteome</keyword>
<evidence type="ECO:0000256" key="7">
    <source>
        <dbReference type="ARBA" id="ARBA00023170"/>
    </source>
</evidence>
<reference evidence="10 11" key="1">
    <citation type="submission" date="2014-04" db="EMBL/GenBank/DDBJ databases">
        <title>Genome evolution of avian class.</title>
        <authorList>
            <person name="Zhang G."/>
            <person name="Li C."/>
        </authorList>
    </citation>
    <scope>NUCLEOTIDE SEQUENCE [LARGE SCALE GENOMIC DNA]</scope>
    <source>
        <strain evidence="10">BGI_N300</strain>
    </source>
</reference>
<dbReference type="GO" id="GO:0038023">
    <property type="term" value="F:signaling receptor activity"/>
    <property type="evidence" value="ECO:0007669"/>
    <property type="project" value="InterPro"/>
</dbReference>
<dbReference type="EMBL" id="KL218732">
    <property type="protein sequence ID" value="KFP07663.1"/>
    <property type="molecule type" value="Genomic_DNA"/>
</dbReference>
<keyword evidence="3" id="KW-0812">Transmembrane</keyword>
<evidence type="ECO:0000256" key="3">
    <source>
        <dbReference type="ARBA" id="ARBA00022692"/>
    </source>
</evidence>
<evidence type="ECO:0000256" key="5">
    <source>
        <dbReference type="ARBA" id="ARBA00023136"/>
    </source>
</evidence>
<dbReference type="SUPFAM" id="SSF48726">
    <property type="entry name" value="Immunoglobulin"/>
    <property type="match status" value="2"/>
</dbReference>
<dbReference type="InterPro" id="IPR013162">
    <property type="entry name" value="CD80_C2-set"/>
</dbReference>
<evidence type="ECO:0000313" key="10">
    <source>
        <dbReference type="EMBL" id="KFP07663.1"/>
    </source>
</evidence>
<dbReference type="GO" id="GO:0009897">
    <property type="term" value="C:external side of plasma membrane"/>
    <property type="evidence" value="ECO:0007669"/>
    <property type="project" value="TreeGrafter"/>
</dbReference>
<keyword evidence="4" id="KW-1133">Transmembrane helix</keyword>
<feature type="non-terminal residue" evidence="10">
    <location>
        <position position="178"/>
    </location>
</feature>
<evidence type="ECO:0000313" key="11">
    <source>
        <dbReference type="Proteomes" id="UP000054308"/>
    </source>
</evidence>
<gene>
    <name evidence="10" type="ORF">N300_12275</name>
</gene>
<sequence>IGNSIVLLCNPKPNVTTVTWKIGPKVGGPCTLGYRADQNKTDRTNCSDSMNWKYRPDWDPALEIRQVGIAHEGEYTCEVAGPDGYFTDTYHLSVLVPPRLSLFCDDLGNPTCEAVAGKPAAQIFWASGGNSTSKLEGHDEGTVTVLSKFRAYSTSTKLTNTTCIMSHPAGNQSKSIDC</sequence>
<evidence type="ECO:0000259" key="9">
    <source>
        <dbReference type="PROSITE" id="PS50835"/>
    </source>
</evidence>
<feature type="non-terminal residue" evidence="10">
    <location>
        <position position="1"/>
    </location>
</feature>
<keyword evidence="7 10" id="KW-0675">Receptor</keyword>
<dbReference type="GO" id="GO:0150077">
    <property type="term" value="P:regulation of neuroinflammatory response"/>
    <property type="evidence" value="ECO:0007669"/>
    <property type="project" value="InterPro"/>
</dbReference>
<feature type="domain" description="Ig-like" evidence="9">
    <location>
        <begin position="1"/>
        <end position="93"/>
    </location>
</feature>
<organism evidence="10 11">
    <name type="scientific">Calypte anna</name>
    <name type="common">Anna's hummingbird</name>
    <name type="synonym">Archilochus anna</name>
    <dbReference type="NCBI Taxonomy" id="9244"/>
    <lineage>
        <taxon>Eukaryota</taxon>
        <taxon>Metazoa</taxon>
        <taxon>Chordata</taxon>
        <taxon>Craniata</taxon>
        <taxon>Vertebrata</taxon>
        <taxon>Euteleostomi</taxon>
        <taxon>Archelosauria</taxon>
        <taxon>Archosauria</taxon>
        <taxon>Dinosauria</taxon>
        <taxon>Saurischia</taxon>
        <taxon>Theropoda</taxon>
        <taxon>Coelurosauria</taxon>
        <taxon>Aves</taxon>
        <taxon>Neognathae</taxon>
        <taxon>Neoaves</taxon>
        <taxon>Strisores</taxon>
        <taxon>Apodiformes</taxon>
        <taxon>Trochilidae</taxon>
        <taxon>Calypte</taxon>
    </lineage>
</organism>
<dbReference type="PROSITE" id="PS50835">
    <property type="entry name" value="IG_LIKE"/>
    <property type="match status" value="1"/>
</dbReference>
<accession>A0A091IJF9</accession>
<comment type="similarity">
    <text evidence="2">Belongs to the CD200R family.</text>
</comment>
<dbReference type="Pfam" id="PF07686">
    <property type="entry name" value="V-set"/>
    <property type="match status" value="1"/>
</dbReference>
<dbReference type="AlphaFoldDB" id="A0A091IJF9"/>
<dbReference type="InterPro" id="IPR040012">
    <property type="entry name" value="CD200R"/>
</dbReference>
<evidence type="ECO:0000256" key="4">
    <source>
        <dbReference type="ARBA" id="ARBA00022989"/>
    </source>
</evidence>
<dbReference type="PANTHER" id="PTHR21462">
    <property type="entry name" value="CELL SURFACE GLYCOPROTEIN OX2 RECEPTOR PRECURSOR"/>
    <property type="match status" value="1"/>
</dbReference>
<evidence type="ECO:0000256" key="6">
    <source>
        <dbReference type="ARBA" id="ARBA00023157"/>
    </source>
</evidence>
<dbReference type="Proteomes" id="UP000054308">
    <property type="component" value="Unassembled WGS sequence"/>
</dbReference>
<dbReference type="Pfam" id="PF08205">
    <property type="entry name" value="C2-set_2"/>
    <property type="match status" value="1"/>
</dbReference>
<dbReference type="PANTHER" id="PTHR21462:SF2">
    <property type="entry name" value="CELL SURFACE GLYCOPROTEIN CD200 RECEPTOR 2"/>
    <property type="match status" value="1"/>
</dbReference>
<keyword evidence="5" id="KW-0472">Membrane</keyword>
<dbReference type="InterPro" id="IPR036179">
    <property type="entry name" value="Ig-like_dom_sf"/>
</dbReference>
<name>A0A091IJF9_CALAN</name>
<keyword evidence="8" id="KW-0325">Glycoprotein</keyword>
<dbReference type="InterPro" id="IPR013106">
    <property type="entry name" value="Ig_V-set"/>
</dbReference>
<dbReference type="Gene3D" id="2.60.40.10">
    <property type="entry name" value="Immunoglobulins"/>
    <property type="match status" value="2"/>
</dbReference>
<dbReference type="STRING" id="9244.A0A091IJF9"/>
<evidence type="ECO:0000256" key="2">
    <source>
        <dbReference type="ARBA" id="ARBA00008215"/>
    </source>
</evidence>
<proteinExistence type="inferred from homology"/>
<dbReference type="InterPro" id="IPR007110">
    <property type="entry name" value="Ig-like_dom"/>
</dbReference>